<evidence type="ECO:0000256" key="2">
    <source>
        <dbReference type="ARBA" id="ARBA00004864"/>
    </source>
</evidence>
<dbReference type="AlphaFoldDB" id="A0A484H7N4"/>
<dbReference type="Gene3D" id="6.10.240.10">
    <property type="match status" value="1"/>
</dbReference>
<dbReference type="InterPro" id="IPR014359">
    <property type="entry name" value="KARI_prok"/>
</dbReference>
<dbReference type="InterPro" id="IPR036291">
    <property type="entry name" value="NAD(P)-bd_dom_sf"/>
</dbReference>
<keyword evidence="8 14" id="KW-0560">Oxidoreductase</keyword>
<dbReference type="FunFam" id="3.40.50.720:FF:000023">
    <property type="entry name" value="Ketol-acid reductoisomerase (NADP(+))"/>
    <property type="match status" value="1"/>
</dbReference>
<comment type="pathway">
    <text evidence="3">Amino-acid biosynthesis; L-isoleucine biosynthesis; L-isoleucine from 2-oxobutanoate: step 2/4.</text>
</comment>
<comment type="pathway">
    <text evidence="2">Amino-acid biosynthesis; L-valine biosynthesis; L-valine from pyruvate: step 2/4.</text>
</comment>
<dbReference type="NCBIfam" id="NF004017">
    <property type="entry name" value="PRK05479.1"/>
    <property type="match status" value="1"/>
</dbReference>
<evidence type="ECO:0000313" key="14">
    <source>
        <dbReference type="EMBL" id="VBB69764.1"/>
    </source>
</evidence>
<evidence type="ECO:0000256" key="1">
    <source>
        <dbReference type="ARBA" id="ARBA00001946"/>
    </source>
</evidence>
<dbReference type="InterPro" id="IPR013023">
    <property type="entry name" value="KARI"/>
</dbReference>
<protein>
    <recommendedName>
        <fullName evidence="11">Ketol-acid reductoisomerase type 1</fullName>
    </recommendedName>
    <alternativeName>
        <fullName evidence="10">Ketol-acid reductoisomerase type I</fullName>
    </alternativeName>
</protein>
<dbReference type="Pfam" id="PF01450">
    <property type="entry name" value="KARI_C"/>
    <property type="match status" value="1"/>
</dbReference>
<feature type="domain" description="KARI C-terminal knotted" evidence="13">
    <location>
        <begin position="183"/>
        <end position="329"/>
    </location>
</feature>
<dbReference type="InterPro" id="IPR008927">
    <property type="entry name" value="6-PGluconate_DH-like_C_sf"/>
</dbReference>
<dbReference type="Gene3D" id="3.40.50.720">
    <property type="entry name" value="NAD(P)-binding Rossmann-like Domain"/>
    <property type="match status" value="1"/>
</dbReference>
<evidence type="ECO:0000256" key="11">
    <source>
        <dbReference type="ARBA" id="ARBA00050044"/>
    </source>
</evidence>
<dbReference type="NCBIfam" id="NF009940">
    <property type="entry name" value="PRK13403.1"/>
    <property type="match status" value="1"/>
</dbReference>
<evidence type="ECO:0000259" key="12">
    <source>
        <dbReference type="PROSITE" id="PS51850"/>
    </source>
</evidence>
<dbReference type="UniPathway" id="UPA00047">
    <property type="reaction ID" value="UER00056"/>
</dbReference>
<keyword evidence="6" id="KW-0479">Metal-binding</keyword>
<dbReference type="SUPFAM" id="SSF51735">
    <property type="entry name" value="NAD(P)-binding Rossmann-fold domains"/>
    <property type="match status" value="1"/>
</dbReference>
<comment type="cofactor">
    <cofactor evidence="1">
        <name>Mg(2+)</name>
        <dbReference type="ChEBI" id="CHEBI:18420"/>
    </cofactor>
</comment>
<evidence type="ECO:0000259" key="13">
    <source>
        <dbReference type="PROSITE" id="PS51851"/>
    </source>
</evidence>
<dbReference type="InterPro" id="IPR013116">
    <property type="entry name" value="KARI_N"/>
</dbReference>
<evidence type="ECO:0000256" key="6">
    <source>
        <dbReference type="ARBA" id="ARBA00022723"/>
    </source>
</evidence>
<dbReference type="GO" id="GO:0004455">
    <property type="term" value="F:ketol-acid reductoisomerase activity"/>
    <property type="evidence" value="ECO:0007669"/>
    <property type="project" value="InterPro"/>
</dbReference>
<dbReference type="PANTHER" id="PTHR21371:SF1">
    <property type="entry name" value="KETOL-ACID REDUCTOISOMERASE, MITOCHONDRIAL"/>
    <property type="match status" value="1"/>
</dbReference>
<evidence type="ECO:0000256" key="8">
    <source>
        <dbReference type="ARBA" id="ARBA00023002"/>
    </source>
</evidence>
<dbReference type="GO" id="GO:0016853">
    <property type="term" value="F:isomerase activity"/>
    <property type="evidence" value="ECO:0007669"/>
    <property type="project" value="UniProtKB-KW"/>
</dbReference>
<comment type="similarity">
    <text evidence="4">Belongs to the ketol-acid reductoisomerase family.</text>
</comment>
<dbReference type="HAMAP" id="MF_00435">
    <property type="entry name" value="IlvC"/>
    <property type="match status" value="1"/>
</dbReference>
<keyword evidence="14" id="KW-0413">Isomerase</keyword>
<keyword evidence="7" id="KW-0460">Magnesium</keyword>
<dbReference type="Pfam" id="PF07991">
    <property type="entry name" value="KARI_N"/>
    <property type="match status" value="1"/>
</dbReference>
<organism evidence="14">
    <name type="scientific">invertebrate metagenome</name>
    <dbReference type="NCBI Taxonomy" id="1711999"/>
    <lineage>
        <taxon>unclassified sequences</taxon>
        <taxon>metagenomes</taxon>
        <taxon>organismal metagenomes</taxon>
    </lineage>
</organism>
<feature type="domain" description="KARI N-terminal Rossmann" evidence="12">
    <location>
        <begin position="1"/>
        <end position="182"/>
    </location>
</feature>
<dbReference type="PROSITE" id="PS51851">
    <property type="entry name" value="KARI_C"/>
    <property type="match status" value="1"/>
</dbReference>
<dbReference type="NCBIfam" id="TIGR00465">
    <property type="entry name" value="ilvC"/>
    <property type="match status" value="1"/>
</dbReference>
<dbReference type="SUPFAM" id="SSF48179">
    <property type="entry name" value="6-phosphogluconate dehydrogenase C-terminal domain-like"/>
    <property type="match status" value="1"/>
</dbReference>
<dbReference type="InterPro" id="IPR000506">
    <property type="entry name" value="KARI_C"/>
</dbReference>
<dbReference type="PIRSF" id="PIRSF000116">
    <property type="entry name" value="IlvC_gammaproteo"/>
    <property type="match status" value="1"/>
</dbReference>
<evidence type="ECO:0000256" key="10">
    <source>
        <dbReference type="ARBA" id="ARBA00050043"/>
    </source>
</evidence>
<keyword evidence="5" id="KW-0028">Amino-acid biosynthesis</keyword>
<gene>
    <name evidence="14" type="ORF">RIEGSTA812A_PEG_1237</name>
</gene>
<dbReference type="PROSITE" id="PS51850">
    <property type="entry name" value="KARI_N"/>
    <property type="match status" value="1"/>
</dbReference>
<evidence type="ECO:0000256" key="5">
    <source>
        <dbReference type="ARBA" id="ARBA00022605"/>
    </source>
</evidence>
<dbReference type="GO" id="GO:0005829">
    <property type="term" value="C:cytosol"/>
    <property type="evidence" value="ECO:0007669"/>
    <property type="project" value="TreeGrafter"/>
</dbReference>
<evidence type="ECO:0000256" key="3">
    <source>
        <dbReference type="ARBA" id="ARBA00004885"/>
    </source>
</evidence>
<sequence length="340" mass="37269">MRIYYDSDADVNLIKGRKVAIIGYGSQGRAHALNLRDSGVRDVAVALRPGSASIGNVQAENLTLLSPADAAHWADVLMILAPDELQADLYQQDIQPHLCNGAALAFAHGLNIHFNLIEPRQDLDVFMVAPKGPGHTVRAEYLKGGGVPCLVAVAQNVSGNTMELALSYASAIGGTRAGVIETTFREECETDLFGEQAVLCGGLTNLIRAGFETLVEAGYAPEMAYFECVHEVKLIVDLIYEGGLANMLYSVSNTAEYGNYVSGPRAVPSDKTKKVMWQILGEIQSGRFVHDWMTECRVGQPSFKAYRRLWADHPIEDVGKRLRNMMPWIMANRLVDRSKN</sequence>
<dbReference type="UniPathway" id="UPA00049">
    <property type="reaction ID" value="UER00060"/>
</dbReference>
<keyword evidence="9" id="KW-0100">Branched-chain amino acid biosynthesis</keyword>
<evidence type="ECO:0000256" key="7">
    <source>
        <dbReference type="ARBA" id="ARBA00022842"/>
    </source>
</evidence>
<evidence type="ECO:0000256" key="4">
    <source>
        <dbReference type="ARBA" id="ARBA00010318"/>
    </source>
</evidence>
<dbReference type="GO" id="GO:0009097">
    <property type="term" value="P:isoleucine biosynthetic process"/>
    <property type="evidence" value="ECO:0007669"/>
    <property type="project" value="UniProtKB-UniPathway"/>
</dbReference>
<reference evidence="14" key="1">
    <citation type="submission" date="2018-10" db="EMBL/GenBank/DDBJ databases">
        <authorList>
            <person name="Gruber-Vodicka H."/>
            <person name="Jaeckle O."/>
        </authorList>
    </citation>
    <scope>NUCLEOTIDE SEQUENCE</scope>
</reference>
<dbReference type="GO" id="GO:0050661">
    <property type="term" value="F:NADP binding"/>
    <property type="evidence" value="ECO:0007669"/>
    <property type="project" value="InterPro"/>
</dbReference>
<proteinExistence type="inferred from homology"/>
<evidence type="ECO:0000256" key="9">
    <source>
        <dbReference type="ARBA" id="ARBA00023304"/>
    </source>
</evidence>
<accession>A0A484H7N4</accession>
<name>A0A484H7N4_9ZZZZ</name>
<dbReference type="PANTHER" id="PTHR21371">
    <property type="entry name" value="KETOL-ACID REDUCTOISOMERASE, MITOCHONDRIAL"/>
    <property type="match status" value="1"/>
</dbReference>
<dbReference type="EMBL" id="LR026963">
    <property type="protein sequence ID" value="VBB69764.1"/>
    <property type="molecule type" value="Genomic_DNA"/>
</dbReference>
<dbReference type="GO" id="GO:0009099">
    <property type="term" value="P:L-valine biosynthetic process"/>
    <property type="evidence" value="ECO:0007669"/>
    <property type="project" value="UniProtKB-UniPathway"/>
</dbReference>
<dbReference type="GO" id="GO:0046872">
    <property type="term" value="F:metal ion binding"/>
    <property type="evidence" value="ECO:0007669"/>
    <property type="project" value="UniProtKB-KW"/>
</dbReference>